<dbReference type="InterPro" id="IPR043131">
    <property type="entry name" value="BCAT-like_N"/>
</dbReference>
<evidence type="ECO:0000313" key="2">
    <source>
        <dbReference type="EMBL" id="TWU24204.1"/>
    </source>
</evidence>
<dbReference type="EMBL" id="SJPT01000003">
    <property type="protein sequence ID" value="TWU24204.1"/>
    <property type="molecule type" value="Genomic_DNA"/>
</dbReference>
<dbReference type="RefSeq" id="WP_146594435.1">
    <property type="nucleotide sequence ID" value="NZ_SJPT01000003.1"/>
</dbReference>
<protein>
    <submittedName>
        <fullName evidence="2">Branched-chain amino acid aminotransferase</fullName>
    </submittedName>
</protein>
<name>A0A5C6CL87_9BACT</name>
<dbReference type="InterPro" id="IPR001544">
    <property type="entry name" value="Aminotrans_IV"/>
</dbReference>
<dbReference type="Proteomes" id="UP000316304">
    <property type="component" value="Unassembled WGS sequence"/>
</dbReference>
<evidence type="ECO:0000256" key="1">
    <source>
        <dbReference type="ARBA" id="ARBA00009320"/>
    </source>
</evidence>
<dbReference type="OrthoDB" id="9805628at2"/>
<dbReference type="GO" id="GO:0046394">
    <property type="term" value="P:carboxylic acid biosynthetic process"/>
    <property type="evidence" value="ECO:0007669"/>
    <property type="project" value="UniProtKB-ARBA"/>
</dbReference>
<dbReference type="Gene3D" id="3.30.470.10">
    <property type="match status" value="1"/>
</dbReference>
<accession>A0A5C6CL87</accession>
<dbReference type="PANTHER" id="PTHR42743">
    <property type="entry name" value="AMINO-ACID AMINOTRANSFERASE"/>
    <property type="match status" value="1"/>
</dbReference>
<comment type="caution">
    <text evidence="2">The sequence shown here is derived from an EMBL/GenBank/DDBJ whole genome shotgun (WGS) entry which is preliminary data.</text>
</comment>
<comment type="similarity">
    <text evidence="1">Belongs to the class-IV pyridoxal-phosphate-dependent aminotransferase family.</text>
</comment>
<evidence type="ECO:0000313" key="3">
    <source>
        <dbReference type="Proteomes" id="UP000316304"/>
    </source>
</evidence>
<dbReference type="SUPFAM" id="SSF56752">
    <property type="entry name" value="D-aminoacid aminotransferase-like PLP-dependent enzymes"/>
    <property type="match status" value="2"/>
</dbReference>
<dbReference type="Pfam" id="PF01063">
    <property type="entry name" value="Aminotran_4"/>
    <property type="match status" value="2"/>
</dbReference>
<dbReference type="AlphaFoldDB" id="A0A5C6CL87"/>
<keyword evidence="2" id="KW-0808">Transferase</keyword>
<dbReference type="InterPro" id="IPR050571">
    <property type="entry name" value="Class-IV_PLP-Dep_Aminotrnsfr"/>
</dbReference>
<dbReference type="InterPro" id="IPR043132">
    <property type="entry name" value="BCAT-like_C"/>
</dbReference>
<dbReference type="PANTHER" id="PTHR42743:SF4">
    <property type="entry name" value="BRANCHED-CHAIN-AMINO-ACID AMINOTRANSFERASE-RELATED"/>
    <property type="match status" value="1"/>
</dbReference>
<keyword evidence="3" id="KW-1185">Reference proteome</keyword>
<proteinExistence type="inferred from homology"/>
<dbReference type="InterPro" id="IPR036038">
    <property type="entry name" value="Aminotransferase-like"/>
</dbReference>
<gene>
    <name evidence="2" type="ORF">Pla52o_21300</name>
</gene>
<dbReference type="Gene3D" id="3.20.10.10">
    <property type="entry name" value="D-amino Acid Aminotransferase, subunit A, domain 2"/>
    <property type="match status" value="1"/>
</dbReference>
<sequence length="322" mass="34874">MSVSKITTDTAPRLEDCAAYWGGQWIPTNSLALSINDVGFRQGVTAVERLRTYGGHAFMVSRHLDRFARTLQALGIDGLPTRTEITNLVGEVLTRNEDFVARQTEVGITLFATPGIMGANLPTFAIHLNTLDHQRNQVRQTEGQTLVITDVAQPPEASWPRSAKVRSRLHYYRADRFAQLFDHDPSLAAAKGNRGGGGENCGGPSDAIGVLVDQDGSVTETSIANLAIVENQTIYSPETNQVLSGITQAAIEELAAAASIAWKKERLSPTRFANADEILCMGTDGGIWFARSVLPEAPAIRTPGKIYSLLRAAFAKRTSEPV</sequence>
<reference evidence="2 3" key="1">
    <citation type="submission" date="2019-02" db="EMBL/GenBank/DDBJ databases">
        <title>Deep-cultivation of Planctomycetes and their phenomic and genomic characterization uncovers novel biology.</title>
        <authorList>
            <person name="Wiegand S."/>
            <person name="Jogler M."/>
            <person name="Boedeker C."/>
            <person name="Pinto D."/>
            <person name="Vollmers J."/>
            <person name="Rivas-Marin E."/>
            <person name="Kohn T."/>
            <person name="Peeters S.H."/>
            <person name="Heuer A."/>
            <person name="Rast P."/>
            <person name="Oberbeckmann S."/>
            <person name="Bunk B."/>
            <person name="Jeske O."/>
            <person name="Meyerdierks A."/>
            <person name="Storesund J.E."/>
            <person name="Kallscheuer N."/>
            <person name="Luecker S."/>
            <person name="Lage O.M."/>
            <person name="Pohl T."/>
            <person name="Merkel B.J."/>
            <person name="Hornburger P."/>
            <person name="Mueller R.-W."/>
            <person name="Bruemmer F."/>
            <person name="Labrenz M."/>
            <person name="Spormann A.M."/>
            <person name="Op Den Camp H."/>
            <person name="Overmann J."/>
            <person name="Amann R."/>
            <person name="Jetten M.S.M."/>
            <person name="Mascher T."/>
            <person name="Medema M.H."/>
            <person name="Devos D.P."/>
            <person name="Kaster A.-K."/>
            <person name="Ovreas L."/>
            <person name="Rohde M."/>
            <person name="Galperin M.Y."/>
            <person name="Jogler C."/>
        </authorList>
    </citation>
    <scope>NUCLEOTIDE SEQUENCE [LARGE SCALE GENOMIC DNA]</scope>
    <source>
        <strain evidence="2 3">Pla52o</strain>
    </source>
</reference>
<keyword evidence="2" id="KW-0032">Aminotransferase</keyword>
<organism evidence="2 3">
    <name type="scientific">Novipirellula galeiformis</name>
    <dbReference type="NCBI Taxonomy" id="2528004"/>
    <lineage>
        <taxon>Bacteria</taxon>
        <taxon>Pseudomonadati</taxon>
        <taxon>Planctomycetota</taxon>
        <taxon>Planctomycetia</taxon>
        <taxon>Pirellulales</taxon>
        <taxon>Pirellulaceae</taxon>
        <taxon>Novipirellula</taxon>
    </lineage>
</organism>
<dbReference type="GO" id="GO:0008483">
    <property type="term" value="F:transaminase activity"/>
    <property type="evidence" value="ECO:0007669"/>
    <property type="project" value="UniProtKB-KW"/>
</dbReference>